<keyword evidence="2" id="KW-1185">Reference proteome</keyword>
<proteinExistence type="predicted"/>
<protein>
    <submittedName>
        <fullName evidence="1">Uncharacterized protein</fullName>
    </submittedName>
</protein>
<dbReference type="Proteomes" id="UP001057402">
    <property type="component" value="Chromosome 7"/>
</dbReference>
<dbReference type="EMBL" id="CM042886">
    <property type="protein sequence ID" value="KAI4340701.1"/>
    <property type="molecule type" value="Genomic_DNA"/>
</dbReference>
<comment type="caution">
    <text evidence="1">The sequence shown here is derived from an EMBL/GenBank/DDBJ whole genome shotgun (WGS) entry which is preliminary data.</text>
</comment>
<sequence length="180" mass="20267">MGTSEHMEDEGDSATAFTLARILSNVRISRGGPTSLFTFDVHALQERFYLGDNILRCFETLEVHVSASTRQIFFFSRKKLAGKSYQETPRSQAFPYDGAWKRFHKQLQHFPTIVLIVDNLVQSGRTLIECQLLCASCCATFPKILAALGAEKISAYVTHGIFLKKSWECFNYDNAGTAKK</sequence>
<evidence type="ECO:0000313" key="1">
    <source>
        <dbReference type="EMBL" id="KAI4340701.1"/>
    </source>
</evidence>
<gene>
    <name evidence="1" type="ORF">MLD38_025511</name>
</gene>
<reference evidence="2" key="1">
    <citation type="journal article" date="2023" name="Front. Plant Sci.">
        <title>Chromosomal-level genome assembly of Melastoma candidum provides insights into trichome evolution.</title>
        <authorList>
            <person name="Zhong Y."/>
            <person name="Wu W."/>
            <person name="Sun C."/>
            <person name="Zou P."/>
            <person name="Liu Y."/>
            <person name="Dai S."/>
            <person name="Zhou R."/>
        </authorList>
    </citation>
    <scope>NUCLEOTIDE SEQUENCE [LARGE SCALE GENOMIC DNA]</scope>
</reference>
<accession>A0ACB9NX70</accession>
<name>A0ACB9NX70_9MYRT</name>
<evidence type="ECO:0000313" key="2">
    <source>
        <dbReference type="Proteomes" id="UP001057402"/>
    </source>
</evidence>
<organism evidence="1 2">
    <name type="scientific">Melastoma candidum</name>
    <dbReference type="NCBI Taxonomy" id="119954"/>
    <lineage>
        <taxon>Eukaryota</taxon>
        <taxon>Viridiplantae</taxon>
        <taxon>Streptophyta</taxon>
        <taxon>Embryophyta</taxon>
        <taxon>Tracheophyta</taxon>
        <taxon>Spermatophyta</taxon>
        <taxon>Magnoliopsida</taxon>
        <taxon>eudicotyledons</taxon>
        <taxon>Gunneridae</taxon>
        <taxon>Pentapetalae</taxon>
        <taxon>rosids</taxon>
        <taxon>malvids</taxon>
        <taxon>Myrtales</taxon>
        <taxon>Melastomataceae</taxon>
        <taxon>Melastomatoideae</taxon>
        <taxon>Melastomateae</taxon>
        <taxon>Melastoma</taxon>
    </lineage>
</organism>